<dbReference type="InterPro" id="IPR021858">
    <property type="entry name" value="Fun_TF"/>
</dbReference>
<keyword evidence="2" id="KW-0539">Nucleus</keyword>
<dbReference type="Pfam" id="PF11951">
    <property type="entry name" value="Fungal_trans_2"/>
    <property type="match status" value="1"/>
</dbReference>
<feature type="domain" description="Zn(2)-C6 fungal-type" evidence="4">
    <location>
        <begin position="30"/>
        <end position="67"/>
    </location>
</feature>
<evidence type="ECO:0000256" key="2">
    <source>
        <dbReference type="ARBA" id="ARBA00023242"/>
    </source>
</evidence>
<reference evidence="5" key="2">
    <citation type="submission" date="2021-01" db="EMBL/GenBank/DDBJ databases">
        <authorList>
            <person name="Schikora-Tamarit M.A."/>
        </authorList>
    </citation>
    <scope>NUCLEOTIDE SEQUENCE</scope>
    <source>
        <strain evidence="5">NCAIM Y.01608</strain>
    </source>
</reference>
<dbReference type="SMART" id="SM00066">
    <property type="entry name" value="GAL4"/>
    <property type="match status" value="1"/>
</dbReference>
<comment type="subcellular location">
    <subcellularLocation>
        <location evidence="1">Nucleus</location>
    </subcellularLocation>
</comment>
<dbReference type="GO" id="GO:0000976">
    <property type="term" value="F:transcription cis-regulatory region binding"/>
    <property type="evidence" value="ECO:0007669"/>
    <property type="project" value="TreeGrafter"/>
</dbReference>
<sequence>MSLGQPHGATGSTSTRSKISKPEVQRARTGCLTCRRKRKKCDEIKHTNEKGESKCAYCLSNGLTCEWPGFINVSDQLLKKKPAKQQQQKEPQESQELAKVQWPFSPVASLTDEHPVLSAETSHHKRVSPLSSLLTPTLPSRALSPPHFPQPIIEKTNAPPAMSPFPDYTSLTGMSSDPLSMDAFNQNYPSTHENSYLDLSHILREYMYVNAFTTNSKLEPLLPKEVLTEYFVNVEKFSVKDFDEPVVLKPEQEILLLKNYVENVGAGMDMFDTDKTMVRVIPQKMKSRPALRFAVLALSSRWFDSKVANYPKGLTVSLYHESLRHLAPTYNDTSNDIYIIVTCVILCVFEMMSSEPRNWKQHLEGCVLLLKSYNITGLAVDKIERATFWVFIRMDVCHSVINESPTILPSEHWVLPNMTAEEIEKAFDTPEMHGNYIVYLASLVVNLAYGEQEDDQYKSKWLDLWVRLRRWELSFEDLFSKTYEVYDPKIGFPRIFFANSQAISSTQMYHMSCILMIQNKPHSLRLSQLSAENSMYPSVSMVYHARRIIGISITNSDYGAYSNSIQPLYVAGLILTSRQDYGILLNALHNVEKSTGWATQWRMNDLMKFWSKGD</sequence>
<dbReference type="GO" id="GO:0005634">
    <property type="term" value="C:nucleus"/>
    <property type="evidence" value="ECO:0007669"/>
    <property type="project" value="UniProtKB-SubCell"/>
</dbReference>
<protein>
    <recommendedName>
        <fullName evidence="4">Zn(2)-C6 fungal-type domain-containing protein</fullName>
    </recommendedName>
</protein>
<evidence type="ECO:0000259" key="4">
    <source>
        <dbReference type="PROSITE" id="PS50048"/>
    </source>
</evidence>
<dbReference type="PROSITE" id="PS50048">
    <property type="entry name" value="ZN2_CY6_FUNGAL_2"/>
    <property type="match status" value="1"/>
</dbReference>
<dbReference type="AlphaFoldDB" id="A0A9P8T6S2"/>
<dbReference type="PANTHER" id="PTHR37534:SF24">
    <property type="entry name" value="MISCELLANEOUS ZN(II)2CYS6 TRANSCRIPTION FACTOR (EUROFUNG)-RELATED"/>
    <property type="match status" value="1"/>
</dbReference>
<dbReference type="InterPro" id="IPR036864">
    <property type="entry name" value="Zn2-C6_fun-type_DNA-bd_sf"/>
</dbReference>
<dbReference type="Gene3D" id="4.10.240.10">
    <property type="entry name" value="Zn(2)-C6 fungal-type DNA-binding domain"/>
    <property type="match status" value="1"/>
</dbReference>
<reference evidence="5" key="1">
    <citation type="journal article" date="2021" name="Open Biol.">
        <title>Shared evolutionary footprints suggest mitochondrial oxidative damage underlies multiple complex I losses in fungi.</title>
        <authorList>
            <person name="Schikora-Tamarit M.A."/>
            <person name="Marcet-Houben M."/>
            <person name="Nosek J."/>
            <person name="Gabaldon T."/>
        </authorList>
    </citation>
    <scope>NUCLEOTIDE SEQUENCE</scope>
    <source>
        <strain evidence="5">NCAIM Y.01608</strain>
    </source>
</reference>
<gene>
    <name evidence="5" type="ORF">OGATHE_003237</name>
</gene>
<dbReference type="CDD" id="cd12148">
    <property type="entry name" value="fungal_TF_MHR"/>
    <property type="match status" value="1"/>
</dbReference>
<keyword evidence="6" id="KW-1185">Reference proteome</keyword>
<dbReference type="EMBL" id="JAEUBD010001062">
    <property type="protein sequence ID" value="KAH3667714.1"/>
    <property type="molecule type" value="Genomic_DNA"/>
</dbReference>
<comment type="caution">
    <text evidence="5">The sequence shown here is derived from an EMBL/GenBank/DDBJ whole genome shotgun (WGS) entry which is preliminary data.</text>
</comment>
<dbReference type="PANTHER" id="PTHR37534">
    <property type="entry name" value="TRANSCRIPTIONAL ACTIVATOR PROTEIN UGA3"/>
    <property type="match status" value="1"/>
</dbReference>
<dbReference type="SUPFAM" id="SSF57701">
    <property type="entry name" value="Zn2/Cys6 DNA-binding domain"/>
    <property type="match status" value="1"/>
</dbReference>
<feature type="region of interest" description="Disordered" evidence="3">
    <location>
        <begin position="1"/>
        <end position="26"/>
    </location>
</feature>
<dbReference type="GO" id="GO:0008270">
    <property type="term" value="F:zinc ion binding"/>
    <property type="evidence" value="ECO:0007669"/>
    <property type="project" value="InterPro"/>
</dbReference>
<name>A0A9P8T6S2_9ASCO</name>
<dbReference type="GO" id="GO:0000981">
    <property type="term" value="F:DNA-binding transcription factor activity, RNA polymerase II-specific"/>
    <property type="evidence" value="ECO:0007669"/>
    <property type="project" value="InterPro"/>
</dbReference>
<accession>A0A9P8T6S2</accession>
<evidence type="ECO:0000313" key="5">
    <source>
        <dbReference type="EMBL" id="KAH3667714.1"/>
    </source>
</evidence>
<evidence type="ECO:0000256" key="3">
    <source>
        <dbReference type="SAM" id="MobiDB-lite"/>
    </source>
</evidence>
<dbReference type="Pfam" id="PF00172">
    <property type="entry name" value="Zn_clus"/>
    <property type="match status" value="1"/>
</dbReference>
<dbReference type="GO" id="GO:0045944">
    <property type="term" value="P:positive regulation of transcription by RNA polymerase II"/>
    <property type="evidence" value="ECO:0007669"/>
    <property type="project" value="TreeGrafter"/>
</dbReference>
<dbReference type="CDD" id="cd00067">
    <property type="entry name" value="GAL4"/>
    <property type="match status" value="1"/>
</dbReference>
<dbReference type="Proteomes" id="UP000788993">
    <property type="component" value="Unassembled WGS sequence"/>
</dbReference>
<organism evidence="5 6">
    <name type="scientific">Ogataea polymorpha</name>
    <dbReference type="NCBI Taxonomy" id="460523"/>
    <lineage>
        <taxon>Eukaryota</taxon>
        <taxon>Fungi</taxon>
        <taxon>Dikarya</taxon>
        <taxon>Ascomycota</taxon>
        <taxon>Saccharomycotina</taxon>
        <taxon>Pichiomycetes</taxon>
        <taxon>Pichiales</taxon>
        <taxon>Pichiaceae</taxon>
        <taxon>Ogataea</taxon>
    </lineage>
</organism>
<proteinExistence type="predicted"/>
<evidence type="ECO:0000256" key="1">
    <source>
        <dbReference type="ARBA" id="ARBA00004123"/>
    </source>
</evidence>
<dbReference type="InterPro" id="IPR001138">
    <property type="entry name" value="Zn2Cys6_DnaBD"/>
</dbReference>
<evidence type="ECO:0000313" key="6">
    <source>
        <dbReference type="Proteomes" id="UP000788993"/>
    </source>
</evidence>